<name>A0ABS0LRB0_9LACT</name>
<evidence type="ECO:0000313" key="4">
    <source>
        <dbReference type="Proteomes" id="UP000721415"/>
    </source>
</evidence>
<reference evidence="3 4" key="1">
    <citation type="submission" date="2020-07" db="EMBL/GenBank/DDBJ databases">
        <title>Facklamia lactis sp. nov., isolated from raw milk.</title>
        <authorList>
            <person name="Doll E.V."/>
            <person name="Huptas C."/>
            <person name="Staib L."/>
            <person name="Wenning M."/>
            <person name="Scherer S."/>
        </authorList>
    </citation>
    <scope>NUCLEOTIDE SEQUENCE [LARGE SCALE GENOMIC DNA]</scope>
    <source>
        <strain evidence="3 4">DSM 111018</strain>
    </source>
</reference>
<feature type="signal peptide" evidence="1">
    <location>
        <begin position="1"/>
        <end position="25"/>
    </location>
</feature>
<accession>A0ABS0LRB0</accession>
<keyword evidence="1" id="KW-0732">Signal</keyword>
<evidence type="ECO:0000313" key="3">
    <source>
        <dbReference type="EMBL" id="MBG9986698.1"/>
    </source>
</evidence>
<protein>
    <submittedName>
        <fullName evidence="3">DUF3887 domain-containing protein</fullName>
    </submittedName>
</protein>
<organism evidence="3 4">
    <name type="scientific">Facklamia lactis</name>
    <dbReference type="NCBI Taxonomy" id="2749967"/>
    <lineage>
        <taxon>Bacteria</taxon>
        <taxon>Bacillati</taxon>
        <taxon>Bacillota</taxon>
        <taxon>Bacilli</taxon>
        <taxon>Lactobacillales</taxon>
        <taxon>Aerococcaceae</taxon>
        <taxon>Facklamia</taxon>
    </lineage>
</organism>
<feature type="domain" description="DUF3887" evidence="2">
    <location>
        <begin position="42"/>
        <end position="128"/>
    </location>
</feature>
<feature type="chain" id="PRO_5047052128" evidence="1">
    <location>
        <begin position="26"/>
        <end position="134"/>
    </location>
</feature>
<dbReference type="RefSeq" id="WP_197115618.1">
    <property type="nucleotide sequence ID" value="NZ_JACBXQ010000004.1"/>
</dbReference>
<dbReference type="Pfam" id="PF13026">
    <property type="entry name" value="DUF3887"/>
    <property type="match status" value="1"/>
</dbReference>
<gene>
    <name evidence="3" type="ORF">HZY91_07290</name>
</gene>
<evidence type="ECO:0000256" key="1">
    <source>
        <dbReference type="SAM" id="SignalP"/>
    </source>
</evidence>
<keyword evidence="4" id="KW-1185">Reference proteome</keyword>
<dbReference type="PROSITE" id="PS51257">
    <property type="entry name" value="PROKAR_LIPOPROTEIN"/>
    <property type="match status" value="1"/>
</dbReference>
<dbReference type="Proteomes" id="UP000721415">
    <property type="component" value="Unassembled WGS sequence"/>
</dbReference>
<comment type="caution">
    <text evidence="3">The sequence shown here is derived from an EMBL/GenBank/DDBJ whole genome shotgun (WGS) entry which is preliminary data.</text>
</comment>
<dbReference type="InterPro" id="IPR024981">
    <property type="entry name" value="DUF3887"/>
</dbReference>
<dbReference type="Gene3D" id="3.10.450.590">
    <property type="match status" value="1"/>
</dbReference>
<sequence>MNKIKHMMKSLVLLTVMIIGLTACTGGKKLDETVSKEYITNSEEVIGWILADDYDALMEASTEEIKEVIDRETWQTMQKDIKDLGEIGEIKKSIAVEKEGLIVTILQIEFSKKSAAFTISYQEDQVAGLYYKPM</sequence>
<proteinExistence type="predicted"/>
<evidence type="ECO:0000259" key="2">
    <source>
        <dbReference type="Pfam" id="PF13026"/>
    </source>
</evidence>
<dbReference type="EMBL" id="JACBXQ010000004">
    <property type="protein sequence ID" value="MBG9986698.1"/>
    <property type="molecule type" value="Genomic_DNA"/>
</dbReference>